<dbReference type="AlphaFoldDB" id="A0A0F3GR09"/>
<gene>
    <name evidence="1" type="ORF">MBAV_003465</name>
</gene>
<organism evidence="1 2">
    <name type="scientific">Candidatus Magnetobacterium bavaricum</name>
    <dbReference type="NCBI Taxonomy" id="29290"/>
    <lineage>
        <taxon>Bacteria</taxon>
        <taxon>Pseudomonadati</taxon>
        <taxon>Nitrospirota</taxon>
        <taxon>Thermodesulfovibrionia</taxon>
        <taxon>Thermodesulfovibrionales</taxon>
        <taxon>Candidatus Magnetobacteriaceae</taxon>
        <taxon>Candidatus Magnetobacterium</taxon>
    </lineage>
</organism>
<comment type="caution">
    <text evidence="1">The sequence shown here is derived from an EMBL/GenBank/DDBJ whole genome shotgun (WGS) entry which is preliminary data.</text>
</comment>
<proteinExistence type="predicted"/>
<evidence type="ECO:0000313" key="1">
    <source>
        <dbReference type="EMBL" id="KJU84341.1"/>
    </source>
</evidence>
<evidence type="ECO:0000313" key="2">
    <source>
        <dbReference type="Proteomes" id="UP000033423"/>
    </source>
</evidence>
<sequence>MYPCVFRGDACQTVLRHAILTIKRATDSACIKRESRFRSKSLIAEAGGFKVVMRSGY</sequence>
<keyword evidence="2" id="KW-1185">Reference proteome</keyword>
<reference evidence="1 2" key="1">
    <citation type="submission" date="2015-02" db="EMBL/GenBank/DDBJ databases">
        <title>Single-cell genomics of uncultivated deep-branching MTB reveals a conserved set of magnetosome genes.</title>
        <authorList>
            <person name="Kolinko S."/>
            <person name="Richter M."/>
            <person name="Glockner F.O."/>
            <person name="Brachmann A."/>
            <person name="Schuler D."/>
        </authorList>
    </citation>
    <scope>NUCLEOTIDE SEQUENCE [LARGE SCALE GENOMIC DNA]</scope>
    <source>
        <strain evidence="1">TM-1</strain>
    </source>
</reference>
<dbReference type="Proteomes" id="UP000033423">
    <property type="component" value="Unassembled WGS sequence"/>
</dbReference>
<accession>A0A0F3GR09</accession>
<protein>
    <submittedName>
        <fullName evidence="1">Uncharacterized protein</fullName>
    </submittedName>
</protein>
<name>A0A0F3GR09_9BACT</name>
<dbReference type="EMBL" id="LACI01001516">
    <property type="protein sequence ID" value="KJU84341.1"/>
    <property type="molecule type" value="Genomic_DNA"/>
</dbReference>